<protein>
    <submittedName>
        <fullName evidence="1">Uncharacterized protein</fullName>
    </submittedName>
</protein>
<sequence length="142" mass="16317">MGRYFRLCKLDEYLLLALTWPGDYDVAISHGTRLVKIPQHKLVVQAVDAATFVDVPKVYEVTVRRTNEEDKFVETNSPLLLKYRRLDQWVAHTQQVRPERNPHPQPWSVCSQATESTTIEDLAQQSAELKVHLRATDTISTS</sequence>
<name>A0A8H7UNU1_9FUNG</name>
<comment type="caution">
    <text evidence="1">The sequence shown here is derived from an EMBL/GenBank/DDBJ whole genome shotgun (WGS) entry which is preliminary data.</text>
</comment>
<evidence type="ECO:0000313" key="2">
    <source>
        <dbReference type="Proteomes" id="UP000612746"/>
    </source>
</evidence>
<organism evidence="1 2">
    <name type="scientific">Umbelopsis vinacea</name>
    <dbReference type="NCBI Taxonomy" id="44442"/>
    <lineage>
        <taxon>Eukaryota</taxon>
        <taxon>Fungi</taxon>
        <taxon>Fungi incertae sedis</taxon>
        <taxon>Mucoromycota</taxon>
        <taxon>Mucoromycotina</taxon>
        <taxon>Umbelopsidomycetes</taxon>
        <taxon>Umbelopsidales</taxon>
        <taxon>Umbelopsidaceae</taxon>
        <taxon>Umbelopsis</taxon>
    </lineage>
</organism>
<keyword evidence="2" id="KW-1185">Reference proteome</keyword>
<proteinExistence type="predicted"/>
<evidence type="ECO:0000313" key="1">
    <source>
        <dbReference type="EMBL" id="KAG2186608.1"/>
    </source>
</evidence>
<dbReference type="Proteomes" id="UP000612746">
    <property type="component" value="Unassembled WGS sequence"/>
</dbReference>
<accession>A0A8H7UNU1</accession>
<dbReference type="EMBL" id="JAEPRA010000004">
    <property type="protein sequence ID" value="KAG2186608.1"/>
    <property type="molecule type" value="Genomic_DNA"/>
</dbReference>
<dbReference type="AlphaFoldDB" id="A0A8H7UNU1"/>
<reference evidence="1" key="1">
    <citation type="submission" date="2020-12" db="EMBL/GenBank/DDBJ databases">
        <title>Metabolic potential, ecology and presence of endohyphal bacteria is reflected in genomic diversity of Mucoromycotina.</title>
        <authorList>
            <person name="Muszewska A."/>
            <person name="Okrasinska A."/>
            <person name="Steczkiewicz K."/>
            <person name="Drgas O."/>
            <person name="Orlowska M."/>
            <person name="Perlinska-Lenart U."/>
            <person name="Aleksandrzak-Piekarczyk T."/>
            <person name="Szatraj K."/>
            <person name="Zielenkiewicz U."/>
            <person name="Pilsyk S."/>
            <person name="Malc E."/>
            <person name="Mieczkowski P."/>
            <person name="Kruszewska J.S."/>
            <person name="Biernat P."/>
            <person name="Pawlowska J."/>
        </authorList>
    </citation>
    <scope>NUCLEOTIDE SEQUENCE</scope>
    <source>
        <strain evidence="1">WA0000051536</strain>
    </source>
</reference>
<gene>
    <name evidence="1" type="ORF">INT44_002832</name>
</gene>